<feature type="binding site" evidence="14">
    <location>
        <begin position="36"/>
        <end position="40"/>
    </location>
    <ligand>
        <name>GTP</name>
        <dbReference type="ChEBI" id="CHEBI:37565"/>
        <label>1</label>
    </ligand>
</feature>
<dbReference type="NCBIfam" id="TIGR00231">
    <property type="entry name" value="small_GTP"/>
    <property type="match status" value="1"/>
</dbReference>
<dbReference type="RefSeq" id="WP_012277857.1">
    <property type="nucleotide sequence ID" value="NC_010334.1"/>
</dbReference>
<evidence type="ECO:0000256" key="13">
    <source>
        <dbReference type="NCBIfam" id="TIGR00437"/>
    </source>
</evidence>
<evidence type="ECO:0000256" key="4">
    <source>
        <dbReference type="ARBA" id="ARBA00022496"/>
    </source>
</evidence>
<evidence type="ECO:0000256" key="12">
    <source>
        <dbReference type="ARBA" id="ARBA00023136"/>
    </source>
</evidence>
<dbReference type="NCBIfam" id="NF007105">
    <property type="entry name" value="PRK09554.1"/>
    <property type="match status" value="1"/>
</dbReference>
<feature type="binding site" evidence="14">
    <location>
        <begin position="57"/>
        <end position="60"/>
    </location>
    <ligand>
        <name>GTP</name>
        <dbReference type="ChEBI" id="CHEBI:37565"/>
        <label>1</label>
    </ligand>
</feature>
<evidence type="ECO:0000256" key="2">
    <source>
        <dbReference type="ARBA" id="ARBA00022448"/>
    </source>
</evidence>
<keyword evidence="4 16" id="KW-0410">Iron transport</keyword>
<dbReference type="KEGG" id="shl:Shal_2776"/>
<feature type="transmembrane region" description="Helical" evidence="16">
    <location>
        <begin position="322"/>
        <end position="343"/>
    </location>
</feature>
<evidence type="ECO:0000313" key="19">
    <source>
        <dbReference type="Proteomes" id="UP000001317"/>
    </source>
</evidence>
<dbReference type="GO" id="GO:0005525">
    <property type="term" value="F:GTP binding"/>
    <property type="evidence" value="ECO:0007669"/>
    <property type="project" value="UniProtKB-KW"/>
</dbReference>
<evidence type="ECO:0000256" key="10">
    <source>
        <dbReference type="ARBA" id="ARBA00023065"/>
    </source>
</evidence>
<keyword evidence="7 14" id="KW-0547">Nucleotide-binding</keyword>
<evidence type="ECO:0000259" key="17">
    <source>
        <dbReference type="PROSITE" id="PS51711"/>
    </source>
</evidence>
<dbReference type="InterPro" id="IPR006073">
    <property type="entry name" value="GTP-bd"/>
</dbReference>
<dbReference type="InterPro" id="IPR005225">
    <property type="entry name" value="Small_GTP-bd"/>
</dbReference>
<evidence type="ECO:0000256" key="8">
    <source>
        <dbReference type="ARBA" id="ARBA00022989"/>
    </source>
</evidence>
<dbReference type="Gene3D" id="3.40.50.300">
    <property type="entry name" value="P-loop containing nucleotide triphosphate hydrolases"/>
    <property type="match status" value="1"/>
</dbReference>
<evidence type="ECO:0000256" key="1">
    <source>
        <dbReference type="ARBA" id="ARBA00004429"/>
    </source>
</evidence>
<feature type="transmembrane region" description="Helical" evidence="16">
    <location>
        <begin position="511"/>
        <end position="534"/>
    </location>
</feature>
<dbReference type="PANTHER" id="PTHR43185">
    <property type="entry name" value="FERROUS IRON TRANSPORT PROTEIN B"/>
    <property type="match status" value="1"/>
</dbReference>
<dbReference type="HOGENOM" id="CLU_013350_3_0_6"/>
<feature type="binding site" evidence="15">
    <location>
        <position position="23"/>
    </location>
    <ligand>
        <name>Mg(2+)</name>
        <dbReference type="ChEBI" id="CHEBI:18420"/>
        <label>2</label>
    </ligand>
</feature>
<dbReference type="OrthoDB" id="9809127at2"/>
<keyword evidence="19" id="KW-1185">Reference proteome</keyword>
<evidence type="ECO:0000256" key="6">
    <source>
        <dbReference type="ARBA" id="ARBA00022692"/>
    </source>
</evidence>
<dbReference type="Pfam" id="PF02421">
    <property type="entry name" value="FeoB_N"/>
    <property type="match status" value="1"/>
</dbReference>
<dbReference type="FunFam" id="3.40.50.300:FF:000426">
    <property type="entry name" value="Ferrous iron transport protein B"/>
    <property type="match status" value="1"/>
</dbReference>
<dbReference type="InterPro" id="IPR027417">
    <property type="entry name" value="P-loop_NTPase"/>
</dbReference>
<feature type="binding site" evidence="14">
    <location>
        <begin position="123"/>
        <end position="126"/>
    </location>
    <ligand>
        <name>GTP</name>
        <dbReference type="ChEBI" id="CHEBI:37565"/>
        <label>1</label>
    </ligand>
</feature>
<dbReference type="InterPro" id="IPR003373">
    <property type="entry name" value="Fe2_transport_prot-B"/>
</dbReference>
<dbReference type="GO" id="GO:0046872">
    <property type="term" value="F:metal ion binding"/>
    <property type="evidence" value="ECO:0007669"/>
    <property type="project" value="UniProtKB-KW"/>
</dbReference>
<gene>
    <name evidence="18" type="ordered locus">Shal_2776</name>
</gene>
<dbReference type="PRINTS" id="PR00326">
    <property type="entry name" value="GTP1OBG"/>
</dbReference>
<comment type="similarity">
    <text evidence="16">Belongs to the TRAFAC class TrmE-Era-EngA-EngB-Septin-like GTPase superfamily. FeoB GTPase (TC 9.A.8) family.</text>
</comment>
<dbReference type="eggNOG" id="COG0370">
    <property type="taxonomic scope" value="Bacteria"/>
</dbReference>
<evidence type="ECO:0000256" key="7">
    <source>
        <dbReference type="ARBA" id="ARBA00022741"/>
    </source>
</evidence>
<feature type="domain" description="FeoB-type G" evidence="17">
    <location>
        <begin position="4"/>
        <end position="172"/>
    </location>
</feature>
<accession>B0TLV7</accession>
<sequence length="764" mass="81524">MDKQFNCVTVGNPNAGKSTLFNALTGSNQQVGNWSGVTVEKKTGQFALQGSDVFLTDLPGIYDLLPAGNSCDCSLDEQIAQQYLADQPIDGIINLVDATNIERHLYLTVQLRELGIPMVVVLNKIDAAVERGIHIDIAKMTEELGCPVVAVCSREPKDIEKVKLQFVALLDGKVSEAPLVLDYDEEIESAVSNLLSQDPELSRGRALAMLANGLGCGKCKNSQMASEVELYSQALSSQGKDIEIMIATTRFNYVEQVFTGSVQSDGAETFTDKLDKLVLHPIFGIPVFLFVMYLMFMFSINVGSSFIDFFDITAGAIFVDHLGAFMSSLGSPTWLVTIIAGGVGQGIQTVATFIPVIAALFLALSVLEGSGYMARAAFVVDGLMRRIGLPGRAFVPMIVGFGCSVPAIMATRTLGSERERIVTGMMAPFMSCGARLPVYALFAAAFFPESGQNLVFLLYIIGIFAAIGTGLLLRSTLLPGSSSAVVMELPSYEKPKFKTVMARTGKRTKSFIMGAGKTIVIVVTLLNFVNAIGIDGTFGHEDSSESVLSVASQKVTPLFAPMGVEQDNWPATVGIITGIFAKEAVVGTLNSLYSDAGAGDEALAPISDTFGEALATIPENLFGISPDDPLSISVGDVSSVEAASEELEVDTSTFGALQAGFAGVTAAFAYLLFILLYTPCVAAIGALVNEFGSRWATFAGLWTFGLAYGVATVFYQGATFAQHPLQSSLWIGFFAIALVVFYLWLKKKGKKTQTIIPGIKVITE</sequence>
<feature type="transmembrane region" description="Helical" evidence="16">
    <location>
        <begin position="282"/>
        <end position="302"/>
    </location>
</feature>
<name>B0TLV7_SHEHH</name>
<keyword evidence="3" id="KW-1003">Cell membrane</keyword>
<feature type="transmembrane region" description="Helical" evidence="16">
    <location>
        <begin position="667"/>
        <end position="688"/>
    </location>
</feature>
<dbReference type="InterPro" id="IPR030389">
    <property type="entry name" value="G_FEOB_dom"/>
</dbReference>
<dbReference type="PANTHER" id="PTHR43185:SF1">
    <property type="entry name" value="FE(2+) TRANSPORTER FEOB"/>
    <property type="match status" value="1"/>
</dbReference>
<dbReference type="STRING" id="458817.Shal_2776"/>
<keyword evidence="8 16" id="KW-1133">Transmembrane helix</keyword>
<dbReference type="CDD" id="cd01879">
    <property type="entry name" value="FeoB"/>
    <property type="match status" value="1"/>
</dbReference>
<feature type="binding site" evidence="15">
    <location>
        <position position="25"/>
    </location>
    <ligand>
        <name>Mg(2+)</name>
        <dbReference type="ChEBI" id="CHEBI:18420"/>
        <label>2</label>
    </ligand>
</feature>
<keyword evidence="5" id="KW-0997">Cell inner membrane</keyword>
<keyword evidence="15" id="KW-0460">Magnesium</keyword>
<dbReference type="InterPro" id="IPR011642">
    <property type="entry name" value="Gate_dom"/>
</dbReference>
<feature type="transmembrane region" description="Helical" evidence="16">
    <location>
        <begin position="426"/>
        <end position="448"/>
    </location>
</feature>
<dbReference type="GO" id="GO:0005886">
    <property type="term" value="C:plasma membrane"/>
    <property type="evidence" value="ECO:0007669"/>
    <property type="project" value="UniProtKB-SubCell"/>
</dbReference>
<evidence type="ECO:0000313" key="18">
    <source>
        <dbReference type="EMBL" id="ABZ77329.1"/>
    </source>
</evidence>
<dbReference type="AlphaFoldDB" id="B0TLV7"/>
<comment type="subcellular location">
    <subcellularLocation>
        <location evidence="1 16">Cell inner membrane</location>
        <topology evidence="1 16">Multi-pass membrane protein</topology>
    </subcellularLocation>
</comment>
<evidence type="ECO:0000256" key="14">
    <source>
        <dbReference type="PIRSR" id="PIRSR603373-1"/>
    </source>
</evidence>
<keyword evidence="15" id="KW-0479">Metal-binding</keyword>
<comment type="function">
    <text evidence="16">Probable transporter of a GTP-driven Fe(2+) uptake system.</text>
</comment>
<feature type="transmembrane region" description="Helical" evidence="16">
    <location>
        <begin position="727"/>
        <end position="745"/>
    </location>
</feature>
<dbReference type="InterPro" id="IPR050860">
    <property type="entry name" value="FeoB_GTPase"/>
</dbReference>
<keyword evidence="6 16" id="KW-0812">Transmembrane</keyword>
<feature type="binding site" evidence="14">
    <location>
        <begin position="11"/>
        <end position="18"/>
    </location>
    <ligand>
        <name>GTP</name>
        <dbReference type="ChEBI" id="CHEBI:37565"/>
        <label>1</label>
    </ligand>
</feature>
<dbReference type="EMBL" id="CP000931">
    <property type="protein sequence ID" value="ABZ77329.1"/>
    <property type="molecule type" value="Genomic_DNA"/>
</dbReference>
<evidence type="ECO:0000256" key="5">
    <source>
        <dbReference type="ARBA" id="ARBA00022519"/>
    </source>
</evidence>
<dbReference type="Pfam" id="PF07670">
    <property type="entry name" value="Gate"/>
    <property type="match status" value="2"/>
</dbReference>
<feature type="transmembrane region" description="Helical" evidence="16">
    <location>
        <begin position="454"/>
        <end position="473"/>
    </location>
</feature>
<dbReference type="SUPFAM" id="SSF52540">
    <property type="entry name" value="P-loop containing nucleoside triphosphate hydrolases"/>
    <property type="match status" value="1"/>
</dbReference>
<dbReference type="InterPro" id="IPR011640">
    <property type="entry name" value="Fe2_transport_prot_B_C"/>
</dbReference>
<evidence type="ECO:0000256" key="15">
    <source>
        <dbReference type="PIRSR" id="PIRSR603373-2"/>
    </source>
</evidence>
<protein>
    <recommendedName>
        <fullName evidence="13 16">Ferrous iron transport protein B</fullName>
    </recommendedName>
</protein>
<evidence type="ECO:0000256" key="16">
    <source>
        <dbReference type="RuleBase" id="RU362098"/>
    </source>
</evidence>
<keyword evidence="9 16" id="KW-0408">Iron</keyword>
<feature type="binding site" evidence="15">
    <location>
        <position position="26"/>
    </location>
    <ligand>
        <name>Mg(2+)</name>
        <dbReference type="ChEBI" id="CHEBI:18420"/>
        <label>2</label>
    </ligand>
</feature>
<dbReference type="Pfam" id="PF07664">
    <property type="entry name" value="FeoB_C"/>
    <property type="match status" value="1"/>
</dbReference>
<dbReference type="GO" id="GO:0015093">
    <property type="term" value="F:ferrous iron transmembrane transporter activity"/>
    <property type="evidence" value="ECO:0007669"/>
    <property type="project" value="UniProtKB-UniRule"/>
</dbReference>
<reference evidence="18" key="1">
    <citation type="submission" date="2008-01" db="EMBL/GenBank/DDBJ databases">
        <title>Complete sequence of Shewanella halifaxensis HAW-EB4.</title>
        <authorList>
            <consortium name="US DOE Joint Genome Institute"/>
            <person name="Copeland A."/>
            <person name="Lucas S."/>
            <person name="Lapidus A."/>
            <person name="Glavina del Rio T."/>
            <person name="Dalin E."/>
            <person name="Tice H."/>
            <person name="Bruce D."/>
            <person name="Goodwin L."/>
            <person name="Pitluck S."/>
            <person name="Sims D."/>
            <person name="Brettin T."/>
            <person name="Detter J.C."/>
            <person name="Han C."/>
            <person name="Kuske C.R."/>
            <person name="Schmutz J."/>
            <person name="Larimer F."/>
            <person name="Land M."/>
            <person name="Hauser L."/>
            <person name="Kyrpides N."/>
            <person name="Kim E."/>
            <person name="Zhao J.-S."/>
            <person name="Richardson P."/>
        </authorList>
    </citation>
    <scope>NUCLEOTIDE SEQUENCE [LARGE SCALE GENOMIC DNA]</scope>
    <source>
        <strain evidence="18">HAW-EB4</strain>
    </source>
</reference>
<feature type="transmembrane region" description="Helical" evidence="16">
    <location>
        <begin position="695"/>
        <end position="715"/>
    </location>
</feature>
<evidence type="ECO:0000256" key="3">
    <source>
        <dbReference type="ARBA" id="ARBA00022475"/>
    </source>
</evidence>
<organism evidence="18 19">
    <name type="scientific">Shewanella halifaxensis (strain HAW-EB4)</name>
    <dbReference type="NCBI Taxonomy" id="458817"/>
    <lineage>
        <taxon>Bacteria</taxon>
        <taxon>Pseudomonadati</taxon>
        <taxon>Pseudomonadota</taxon>
        <taxon>Gammaproteobacteria</taxon>
        <taxon>Alteromonadales</taxon>
        <taxon>Shewanellaceae</taxon>
        <taxon>Shewanella</taxon>
    </lineage>
</organism>
<keyword evidence="12 16" id="KW-0472">Membrane</keyword>
<dbReference type="Proteomes" id="UP000001317">
    <property type="component" value="Chromosome"/>
</dbReference>
<proteinExistence type="inferred from homology"/>
<keyword evidence="11 14" id="KW-0342">GTP-binding</keyword>
<feature type="binding site" evidence="15">
    <location>
        <position position="22"/>
    </location>
    <ligand>
        <name>Mg(2+)</name>
        <dbReference type="ChEBI" id="CHEBI:18420"/>
        <label>1</label>
    </ligand>
</feature>
<feature type="transmembrane region" description="Helical" evidence="16">
    <location>
        <begin position="393"/>
        <end position="414"/>
    </location>
</feature>
<feature type="transmembrane region" description="Helical" evidence="16">
    <location>
        <begin position="350"/>
        <end position="373"/>
    </location>
</feature>
<evidence type="ECO:0000256" key="9">
    <source>
        <dbReference type="ARBA" id="ARBA00023004"/>
    </source>
</evidence>
<evidence type="ECO:0000256" key="11">
    <source>
        <dbReference type="ARBA" id="ARBA00023134"/>
    </source>
</evidence>
<keyword evidence="10" id="KW-0406">Ion transport</keyword>
<keyword evidence="2 16" id="KW-0813">Transport</keyword>
<dbReference type="PROSITE" id="PS51711">
    <property type="entry name" value="G_FEOB"/>
    <property type="match status" value="1"/>
</dbReference>
<dbReference type="NCBIfam" id="TIGR00437">
    <property type="entry name" value="feoB"/>
    <property type="match status" value="1"/>
</dbReference>